<keyword evidence="2" id="KW-1185">Reference proteome</keyword>
<reference evidence="1 2" key="1">
    <citation type="submission" date="2019-08" db="EMBL/GenBank/DDBJ databases">
        <title>In-depth cultivation of the pig gut microbiome towards novel bacterial diversity and tailored functional studies.</title>
        <authorList>
            <person name="Wylensek D."/>
            <person name="Hitch T.C.A."/>
            <person name="Clavel T."/>
        </authorList>
    </citation>
    <scope>NUCLEOTIDE SEQUENCE [LARGE SCALE GENOMIC DNA]</scope>
    <source>
        <strain evidence="1 2">NM-380-WT-3C1</strain>
    </source>
</reference>
<dbReference type="RefSeq" id="WP_154424475.1">
    <property type="nucleotide sequence ID" value="NZ_VUNN01000002.1"/>
</dbReference>
<gene>
    <name evidence="1" type="ORF">FYJ80_02115</name>
</gene>
<sequence length="401" mass="47250">MKEYFKYNLFVPNSNGYRSQYQLISGYNDAVIILLNEIKNIRGRVNTLSYPMLFCARHSIELQFKLLIDMVNDFNNYRTGERNKANITGHNLRNLSERLNELVLNSDRRIIGYYKEIDVESLLQFFETYDSTSQSFRYLIDKKGNMLIKSNLNILKPIEDYQNLFNFLDWMQEVISEYYEEYSTKTYTKKLSRSDLVLIAKRLPNKEEWGNQLFLDEKEVIKAEYSLSNRDFSAALNIIKANPFLCSLIGMEIKEEGFSDEFFKQYPIMKAIEIKRDSFEDALHKGEDGIPIISFEEADKDPNISYCNRIMDECISKLTNDDCILFNTYRCIEKYCEEYDARKKYFSTIFSESDRTYTNDKMTSSCFLRFEEGLQLCGRTTVLKKLGVSLKDNIDRRGFVC</sequence>
<accession>A0A7X2PB28</accession>
<proteinExistence type="predicted"/>
<evidence type="ECO:0000313" key="2">
    <source>
        <dbReference type="Proteomes" id="UP000460549"/>
    </source>
</evidence>
<comment type="caution">
    <text evidence="1">The sequence shown here is derived from an EMBL/GenBank/DDBJ whole genome shotgun (WGS) entry which is preliminary data.</text>
</comment>
<organism evidence="1 2">
    <name type="scientific">Bullifex porci</name>
    <dbReference type="NCBI Taxonomy" id="2606638"/>
    <lineage>
        <taxon>Bacteria</taxon>
        <taxon>Pseudomonadati</taxon>
        <taxon>Spirochaetota</taxon>
        <taxon>Spirochaetia</taxon>
        <taxon>Spirochaetales</taxon>
        <taxon>Spirochaetaceae</taxon>
        <taxon>Bullifex</taxon>
    </lineage>
</organism>
<dbReference type="EMBL" id="VUNN01000002">
    <property type="protein sequence ID" value="MSU05578.1"/>
    <property type="molecule type" value="Genomic_DNA"/>
</dbReference>
<evidence type="ECO:0000313" key="1">
    <source>
        <dbReference type="EMBL" id="MSU05578.1"/>
    </source>
</evidence>
<name>A0A7X2PB28_9SPIO</name>
<dbReference type="Proteomes" id="UP000460549">
    <property type="component" value="Unassembled WGS sequence"/>
</dbReference>
<protein>
    <submittedName>
        <fullName evidence="1">Uncharacterized protein</fullName>
    </submittedName>
</protein>
<dbReference type="AlphaFoldDB" id="A0A7X2PB28"/>